<gene>
    <name evidence="2" type="ORF">Vbra_12720</name>
</gene>
<dbReference type="AlphaFoldDB" id="A0A0G4ERM6"/>
<feature type="region of interest" description="Disordered" evidence="1">
    <location>
        <begin position="234"/>
        <end position="287"/>
    </location>
</feature>
<dbReference type="OrthoDB" id="411190at2759"/>
<dbReference type="InterPro" id="IPR053209">
    <property type="entry name" value="Gramillin-biosynth_MTr"/>
</dbReference>
<dbReference type="InterPro" id="IPR046341">
    <property type="entry name" value="SET_dom_sf"/>
</dbReference>
<dbReference type="SUPFAM" id="SSF48452">
    <property type="entry name" value="TPR-like"/>
    <property type="match status" value="1"/>
</dbReference>
<protein>
    <submittedName>
        <fullName evidence="2">Uncharacterized protein</fullName>
    </submittedName>
</protein>
<sequence>MMANVTATEVLLDSGAAVRDEGDDAPLVKTSDGTQTRSSGLAIGFTPRNAAPSHPTPAYETALLEVYRRLFEYERTLASRHFSGKTAMHRACLAPPGLSTAFMRGYLDLLEANGASLDARTDNDSTPLSMAVRCGDAGPPVVEWLCERLGPDEINSENNNAVGLQRTALGAAAHRLAEQLSEEGTPPEKIDRQRQIIRTLLRYGADIGLLPTDHSSRRYARNLVLEIQQGMQQSAAKGAGGSEASGSSVPSTAPSTSRSGAPIDEDARQPSSSSAHTSAAVASAAASESAPVQSTAERWKDAGNALFAAEKYLDAYCSYLKGIRAERETIAELLIRRSQCLIGLGSYLAAFIDVTTALRILPPPHSIEPGGKYAILQENAVKLYKPLIAQLTDRPVVEAPQQVTDALTEGAALQDSERYADVRDVFTAGLAAADVSTLVALLCNAAACLLKPDLIKEGGPDAVGCAAAAFHLSCLKGPCEQLSVIQQKTLIRLGQGLLAERLFDAADAVVQALTKHDLERQLATDVNKLQERIRTHAANASGEYDWAAIYRQAMGNAQNKQNGRSTTTVDVAEYVGPLAIRHAPDSQPALIATAKVRPGQLLIVEKPVVVERPSSSQDSRRVDERLLERLTSQCDVWHPRLVSQLCCLPPSRGQPSAIRGPPAPETCLGLPPAYFPLVPRFIWSATGEEFGSPVAQMDRDPDRLRRLLHFNIRTADDIIDTSIQGSVPPVLMAGGLWPLASLLSHGGLSRNAIWYVVEENVMVVRAVRPIARGNEVTVSYWDLLHFPSQEREIARHYQLPEPQYSPHVLSVIEQVQQRLSSKGWREVSDLREVDEMLQRVRGLNIETLLISRLLQLRAFIFYEISRKEEAARAFREAIDHSRSLRSDDISDLSLMAACVRLTRSSRARAAIVDELKRSSELLLGTSEAADILWPS</sequence>
<dbReference type="PhylomeDB" id="A0A0G4ERM6"/>
<feature type="compositionally biased region" description="Polar residues" evidence="1">
    <location>
        <begin position="249"/>
        <end position="259"/>
    </location>
</feature>
<dbReference type="PANTHER" id="PTHR47643">
    <property type="entry name" value="TPR DOMAIN PROTEIN (AFU_ORTHOLOGUE AFUA_5G12710)"/>
    <property type="match status" value="1"/>
</dbReference>
<dbReference type="Gene3D" id="1.25.40.20">
    <property type="entry name" value="Ankyrin repeat-containing domain"/>
    <property type="match status" value="1"/>
</dbReference>
<name>A0A0G4ERM6_VITBC</name>
<evidence type="ECO:0000256" key="1">
    <source>
        <dbReference type="SAM" id="MobiDB-lite"/>
    </source>
</evidence>
<dbReference type="InterPro" id="IPR011990">
    <property type="entry name" value="TPR-like_helical_dom_sf"/>
</dbReference>
<proteinExistence type="predicted"/>
<feature type="compositionally biased region" description="Low complexity" evidence="1">
    <location>
        <begin position="271"/>
        <end position="287"/>
    </location>
</feature>
<dbReference type="Gene3D" id="2.170.270.10">
    <property type="entry name" value="SET domain"/>
    <property type="match status" value="1"/>
</dbReference>
<dbReference type="PANTHER" id="PTHR47643:SF2">
    <property type="entry name" value="TPR DOMAIN PROTEIN (AFU_ORTHOLOGUE AFUA_5G12710)"/>
    <property type="match status" value="1"/>
</dbReference>
<dbReference type="Gene3D" id="1.25.40.10">
    <property type="entry name" value="Tetratricopeptide repeat domain"/>
    <property type="match status" value="1"/>
</dbReference>
<reference evidence="2 3" key="1">
    <citation type="submission" date="2014-11" db="EMBL/GenBank/DDBJ databases">
        <authorList>
            <person name="Zhu J."/>
            <person name="Qi W."/>
            <person name="Song R."/>
        </authorList>
    </citation>
    <scope>NUCLEOTIDE SEQUENCE [LARGE SCALE GENOMIC DNA]</scope>
</reference>
<dbReference type="VEuPathDB" id="CryptoDB:Vbra_12720"/>
<accession>A0A0G4ERM6</accession>
<dbReference type="InParanoid" id="A0A0G4ERM6"/>
<evidence type="ECO:0000313" key="2">
    <source>
        <dbReference type="EMBL" id="CEL99943.1"/>
    </source>
</evidence>
<evidence type="ECO:0000313" key="3">
    <source>
        <dbReference type="Proteomes" id="UP000041254"/>
    </source>
</evidence>
<dbReference type="Proteomes" id="UP000041254">
    <property type="component" value="Unassembled WGS sequence"/>
</dbReference>
<keyword evidence="3" id="KW-1185">Reference proteome</keyword>
<dbReference type="InterPro" id="IPR036770">
    <property type="entry name" value="Ankyrin_rpt-contain_sf"/>
</dbReference>
<organism evidence="2 3">
    <name type="scientific">Vitrella brassicaformis (strain CCMP3155)</name>
    <dbReference type="NCBI Taxonomy" id="1169540"/>
    <lineage>
        <taxon>Eukaryota</taxon>
        <taxon>Sar</taxon>
        <taxon>Alveolata</taxon>
        <taxon>Colpodellida</taxon>
        <taxon>Vitrellaceae</taxon>
        <taxon>Vitrella</taxon>
    </lineage>
</organism>
<dbReference type="SUPFAM" id="SSF82199">
    <property type="entry name" value="SET domain"/>
    <property type="match status" value="1"/>
</dbReference>
<dbReference type="EMBL" id="CDMY01000292">
    <property type="protein sequence ID" value="CEL99943.1"/>
    <property type="molecule type" value="Genomic_DNA"/>
</dbReference>
<dbReference type="SUPFAM" id="SSF48403">
    <property type="entry name" value="Ankyrin repeat"/>
    <property type="match status" value="1"/>
</dbReference>